<evidence type="ECO:0000256" key="1">
    <source>
        <dbReference type="SAM" id="MobiDB-lite"/>
    </source>
</evidence>
<feature type="compositionally biased region" description="Polar residues" evidence="1">
    <location>
        <begin position="94"/>
        <end position="108"/>
    </location>
</feature>
<feature type="region of interest" description="Disordered" evidence="1">
    <location>
        <begin position="52"/>
        <end position="108"/>
    </location>
</feature>
<name>A0A914BYA9_9BILA</name>
<dbReference type="Proteomes" id="UP000887540">
    <property type="component" value="Unplaced"/>
</dbReference>
<dbReference type="WBParaSite" id="ACRNAN_Path_1283.g5018.t1">
    <property type="protein sequence ID" value="ACRNAN_Path_1283.g5018.t1"/>
    <property type="gene ID" value="ACRNAN_Path_1283.g5018"/>
</dbReference>
<dbReference type="AlphaFoldDB" id="A0A914BYA9"/>
<proteinExistence type="predicted"/>
<evidence type="ECO:0000313" key="2">
    <source>
        <dbReference type="Proteomes" id="UP000887540"/>
    </source>
</evidence>
<keyword evidence="2" id="KW-1185">Reference proteome</keyword>
<reference evidence="3" key="1">
    <citation type="submission" date="2022-11" db="UniProtKB">
        <authorList>
            <consortium name="WormBaseParasite"/>
        </authorList>
    </citation>
    <scope>IDENTIFICATION</scope>
</reference>
<organism evidence="2 3">
    <name type="scientific">Acrobeloides nanus</name>
    <dbReference type="NCBI Taxonomy" id="290746"/>
    <lineage>
        <taxon>Eukaryota</taxon>
        <taxon>Metazoa</taxon>
        <taxon>Ecdysozoa</taxon>
        <taxon>Nematoda</taxon>
        <taxon>Chromadorea</taxon>
        <taxon>Rhabditida</taxon>
        <taxon>Tylenchina</taxon>
        <taxon>Cephalobomorpha</taxon>
        <taxon>Cephaloboidea</taxon>
        <taxon>Cephalobidae</taxon>
        <taxon>Acrobeloides</taxon>
    </lineage>
</organism>
<accession>A0A914BYA9</accession>
<evidence type="ECO:0000313" key="3">
    <source>
        <dbReference type="WBParaSite" id="ACRNAN_Path_1283.g5018.t1"/>
    </source>
</evidence>
<sequence>MPANQYAEWVKRSYEQQKEINRRIKKEQKKKQLDREIMYGTTPVCNALTRTRQTSTSIKKSNRLQKGGSQDILADRNAQRNSGFGLSQLRKNSHITTPSSSGYSSLHT</sequence>
<protein>
    <submittedName>
        <fullName evidence="3">Uncharacterized protein</fullName>
    </submittedName>
</protein>